<feature type="domain" description="Serine hydrolase" evidence="2">
    <location>
        <begin position="1"/>
        <end position="227"/>
    </location>
</feature>
<accession>A0A9W9SG14</accession>
<keyword evidence="4" id="KW-1185">Reference proteome</keyword>
<dbReference type="GO" id="GO:0016787">
    <property type="term" value="F:hydrolase activity"/>
    <property type="evidence" value="ECO:0007669"/>
    <property type="project" value="UniProtKB-KW"/>
</dbReference>
<dbReference type="Proteomes" id="UP001147747">
    <property type="component" value="Unassembled WGS sequence"/>
</dbReference>
<reference evidence="3" key="2">
    <citation type="journal article" date="2023" name="IMA Fungus">
        <title>Comparative genomic study of the Penicillium genus elucidates a diverse pangenome and 15 lateral gene transfer events.</title>
        <authorList>
            <person name="Petersen C."/>
            <person name="Sorensen T."/>
            <person name="Nielsen M.R."/>
            <person name="Sondergaard T.E."/>
            <person name="Sorensen J.L."/>
            <person name="Fitzpatrick D.A."/>
            <person name="Frisvad J.C."/>
            <person name="Nielsen K.L."/>
        </authorList>
    </citation>
    <scope>NUCLEOTIDE SEQUENCE</scope>
    <source>
        <strain evidence="3">IBT 29677</strain>
    </source>
</reference>
<evidence type="ECO:0000313" key="4">
    <source>
        <dbReference type="Proteomes" id="UP001147747"/>
    </source>
</evidence>
<protein>
    <submittedName>
        <fullName evidence="3">Serine hydrolase FSH</fullName>
    </submittedName>
</protein>
<sequence>MKILMLHGSRQSGELFRAKIQGLEKVTRQALGLSPPQQVDFIYPTGPFPLKLTSNDSDLRGRHGSWTWFNTESIDGIYPGLDTSLECISSILKSSGPFDGIIGFSQGAALAIMIASLLEENRKESFDRLQVTGGIPHPNAFSARYHPPLKFVVCISGYAASHSTYRAFYNPPIETSVLQFLGSMDTIVDENTSLKLIQCCGGPENETTPAVLRHPGGHTVPGGKRELVPIALFY</sequence>
<dbReference type="GO" id="GO:0019748">
    <property type="term" value="P:secondary metabolic process"/>
    <property type="evidence" value="ECO:0007669"/>
    <property type="project" value="TreeGrafter"/>
</dbReference>
<dbReference type="InterPro" id="IPR029058">
    <property type="entry name" value="AB_hydrolase_fold"/>
</dbReference>
<dbReference type="SUPFAM" id="SSF53474">
    <property type="entry name" value="alpha/beta-Hydrolases"/>
    <property type="match status" value="1"/>
</dbReference>
<dbReference type="GO" id="GO:0005634">
    <property type="term" value="C:nucleus"/>
    <property type="evidence" value="ECO:0007669"/>
    <property type="project" value="TreeGrafter"/>
</dbReference>
<dbReference type="PANTHER" id="PTHR48070">
    <property type="entry name" value="ESTERASE OVCA2"/>
    <property type="match status" value="1"/>
</dbReference>
<dbReference type="InterPro" id="IPR005645">
    <property type="entry name" value="FSH-like_dom"/>
</dbReference>
<evidence type="ECO:0000259" key="2">
    <source>
        <dbReference type="Pfam" id="PF03959"/>
    </source>
</evidence>
<name>A0A9W9SG14_9EURO</name>
<dbReference type="Pfam" id="PF03959">
    <property type="entry name" value="FSH1"/>
    <property type="match status" value="1"/>
</dbReference>
<reference evidence="3" key="1">
    <citation type="submission" date="2022-12" db="EMBL/GenBank/DDBJ databases">
        <authorList>
            <person name="Petersen C."/>
        </authorList>
    </citation>
    <scope>NUCLEOTIDE SEQUENCE</scope>
    <source>
        <strain evidence="3">IBT 29677</strain>
    </source>
</reference>
<dbReference type="EMBL" id="JAPZBU010000012">
    <property type="protein sequence ID" value="KAJ5376549.1"/>
    <property type="molecule type" value="Genomic_DNA"/>
</dbReference>
<dbReference type="GO" id="GO:0017000">
    <property type="term" value="P:antibiotic biosynthetic process"/>
    <property type="evidence" value="ECO:0007669"/>
    <property type="project" value="UniProtKB-ARBA"/>
</dbReference>
<comment type="caution">
    <text evidence="3">The sequence shown here is derived from an EMBL/GenBank/DDBJ whole genome shotgun (WGS) entry which is preliminary data.</text>
</comment>
<organism evidence="3 4">
    <name type="scientific">Penicillium cosmopolitanum</name>
    <dbReference type="NCBI Taxonomy" id="1131564"/>
    <lineage>
        <taxon>Eukaryota</taxon>
        <taxon>Fungi</taxon>
        <taxon>Dikarya</taxon>
        <taxon>Ascomycota</taxon>
        <taxon>Pezizomycotina</taxon>
        <taxon>Eurotiomycetes</taxon>
        <taxon>Eurotiomycetidae</taxon>
        <taxon>Eurotiales</taxon>
        <taxon>Aspergillaceae</taxon>
        <taxon>Penicillium</taxon>
    </lineage>
</organism>
<dbReference type="GO" id="GO:0072330">
    <property type="term" value="P:monocarboxylic acid biosynthetic process"/>
    <property type="evidence" value="ECO:0007669"/>
    <property type="project" value="UniProtKB-ARBA"/>
</dbReference>
<dbReference type="RefSeq" id="XP_056481579.1">
    <property type="nucleotide sequence ID" value="XM_056638072.1"/>
</dbReference>
<keyword evidence="1 3" id="KW-0378">Hydrolase</keyword>
<evidence type="ECO:0000256" key="1">
    <source>
        <dbReference type="ARBA" id="ARBA00022801"/>
    </source>
</evidence>
<dbReference type="InterPro" id="IPR050593">
    <property type="entry name" value="LovG"/>
</dbReference>
<dbReference type="Gene3D" id="3.40.50.1820">
    <property type="entry name" value="alpha/beta hydrolase"/>
    <property type="match status" value="1"/>
</dbReference>
<dbReference type="PANTHER" id="PTHR48070:SF6">
    <property type="entry name" value="ESTERASE OVCA2"/>
    <property type="match status" value="1"/>
</dbReference>
<gene>
    <name evidence="3" type="ORF">N7509_013435</name>
</gene>
<dbReference type="GO" id="GO:0005737">
    <property type="term" value="C:cytoplasm"/>
    <property type="evidence" value="ECO:0007669"/>
    <property type="project" value="TreeGrafter"/>
</dbReference>
<dbReference type="AlphaFoldDB" id="A0A9W9SG14"/>
<dbReference type="GeneID" id="81377052"/>
<evidence type="ECO:0000313" key="3">
    <source>
        <dbReference type="EMBL" id="KAJ5376549.1"/>
    </source>
</evidence>
<dbReference type="OrthoDB" id="2094269at2759"/>
<proteinExistence type="predicted"/>